<comment type="caution">
    <text evidence="2">The sequence shown here is derived from an EMBL/GenBank/DDBJ whole genome shotgun (WGS) entry which is preliminary data.</text>
</comment>
<evidence type="ECO:0000313" key="3">
    <source>
        <dbReference type="Proteomes" id="UP001168640"/>
    </source>
</evidence>
<dbReference type="CDD" id="cd00570">
    <property type="entry name" value="GST_N_family"/>
    <property type="match status" value="1"/>
</dbReference>
<gene>
    <name evidence="2" type="ORF">QVZ43_02335</name>
</gene>
<dbReference type="PROSITE" id="PS50404">
    <property type="entry name" value="GST_NTER"/>
    <property type="match status" value="1"/>
</dbReference>
<proteinExistence type="predicted"/>
<evidence type="ECO:0000313" key="2">
    <source>
        <dbReference type="EMBL" id="MDO3720541.1"/>
    </source>
</evidence>
<dbReference type="InterPro" id="IPR036282">
    <property type="entry name" value="Glutathione-S-Trfase_C_sf"/>
</dbReference>
<protein>
    <submittedName>
        <fullName evidence="2">Glutathione S-transferase family protein</fullName>
    </submittedName>
</protein>
<reference evidence="2" key="1">
    <citation type="submission" date="2023-07" db="EMBL/GenBank/DDBJ databases">
        <title>Marinobacter sp. chi1 genome sequencing and assembly.</title>
        <authorList>
            <person name="Park S."/>
        </authorList>
    </citation>
    <scope>NUCLEOTIDE SEQUENCE</scope>
    <source>
        <strain evidence="2">Chi1</strain>
    </source>
</reference>
<dbReference type="Gene3D" id="3.40.30.110">
    <property type="match status" value="2"/>
</dbReference>
<dbReference type="InterPro" id="IPR004045">
    <property type="entry name" value="Glutathione_S-Trfase_N"/>
</dbReference>
<dbReference type="InterPro" id="IPR036249">
    <property type="entry name" value="Thioredoxin-like_sf"/>
</dbReference>
<dbReference type="Pfam" id="PF13417">
    <property type="entry name" value="GST_N_3"/>
    <property type="match status" value="1"/>
</dbReference>
<accession>A0ABT8VX13</accession>
<dbReference type="Proteomes" id="UP001168640">
    <property type="component" value="Unassembled WGS sequence"/>
</dbReference>
<dbReference type="Pfam" id="PF13410">
    <property type="entry name" value="GST_C_2"/>
    <property type="match status" value="1"/>
</dbReference>
<name>A0ABT8VX13_9GAMM</name>
<keyword evidence="3" id="KW-1185">Reference proteome</keyword>
<dbReference type="SUPFAM" id="SSF47616">
    <property type="entry name" value="GST C-terminal domain-like"/>
    <property type="match status" value="1"/>
</dbReference>
<evidence type="ECO:0000259" key="1">
    <source>
        <dbReference type="PROSITE" id="PS50404"/>
    </source>
</evidence>
<sequence>MSELVLFHYPMSPFSEKARAMLGYAGLAWQSVQVEEMPPRPVLETLAGGYRKIPVAQLGADVFCDTRTIATEIARLANKPELSLSEQPENVQAFVEKVDLEIFLACVIASSDARLMIKLVRETSLLHTLRFLKDRVAMGRKARVRAMGAGEAKKVARAFIADLDERLTQDFLFGNQPCVADFSAYHCLWYACDLANKPWLRDYPKVADWMARIKAFGHGTPTEITQDDAVEQARQAEPRALPAAVDTQHAGQTVSIAPTDYGRDPVIGILVYSGATETVLAREMPAVGRVHIHFPKQGFRLKPV</sequence>
<dbReference type="RefSeq" id="WP_302908721.1">
    <property type="nucleotide sequence ID" value="NZ_JAUMIS010000001.1"/>
</dbReference>
<feature type="domain" description="GST N-terminal" evidence="1">
    <location>
        <begin position="2"/>
        <end position="81"/>
    </location>
</feature>
<organism evidence="2 3">
    <name type="scientific">Marinobacter suaedae</name>
    <dbReference type="NCBI Taxonomy" id="3057675"/>
    <lineage>
        <taxon>Bacteria</taxon>
        <taxon>Pseudomonadati</taxon>
        <taxon>Pseudomonadota</taxon>
        <taxon>Gammaproteobacteria</taxon>
        <taxon>Pseudomonadales</taxon>
        <taxon>Marinobacteraceae</taxon>
        <taxon>Marinobacter</taxon>
    </lineage>
</organism>
<dbReference type="SUPFAM" id="SSF52833">
    <property type="entry name" value="Thioredoxin-like"/>
    <property type="match status" value="1"/>
</dbReference>
<dbReference type="EMBL" id="JAUMIS010000001">
    <property type="protein sequence ID" value="MDO3720541.1"/>
    <property type="molecule type" value="Genomic_DNA"/>
</dbReference>